<dbReference type="Pfam" id="PF01850">
    <property type="entry name" value="PIN"/>
    <property type="match status" value="1"/>
</dbReference>
<gene>
    <name evidence="3" type="ORF">UU32_C0047G0008</name>
</gene>
<keyword evidence="1" id="KW-0460">Magnesium</keyword>
<organism evidence="3 4">
    <name type="scientific">Candidatus Woesebacteria bacterium GW2011_GWB1_41_10</name>
    <dbReference type="NCBI Taxonomy" id="1618577"/>
    <lineage>
        <taxon>Bacteria</taxon>
        <taxon>Candidatus Woeseibacteriota</taxon>
    </lineage>
</organism>
<dbReference type="CDD" id="cd09873">
    <property type="entry name" value="PIN_Pae0151-like"/>
    <property type="match status" value="1"/>
</dbReference>
<proteinExistence type="predicted"/>
<protein>
    <recommendedName>
        <fullName evidence="2">PIN domain-containing protein</fullName>
    </recommendedName>
</protein>
<sequence length="130" mass="14952">MTPVYVVDASIIIAAILPDEELQESFGEYLGLFENGKISLISPEILKYEVANGLKSAFRQRRIDKNLAERLFQNFLKMGIRYVAIDYQEVLTVSLEEKDLSFYDASYVFLARANKCRFLTLDTRLSEVLQ</sequence>
<dbReference type="PANTHER" id="PTHR35901">
    <property type="entry name" value="RIBONUCLEASE VAPC3"/>
    <property type="match status" value="1"/>
</dbReference>
<evidence type="ECO:0000313" key="3">
    <source>
        <dbReference type="EMBL" id="KKR84303.1"/>
    </source>
</evidence>
<evidence type="ECO:0000259" key="2">
    <source>
        <dbReference type="Pfam" id="PF01850"/>
    </source>
</evidence>
<evidence type="ECO:0000313" key="4">
    <source>
        <dbReference type="Proteomes" id="UP000033858"/>
    </source>
</evidence>
<reference evidence="3 4" key="1">
    <citation type="journal article" date="2015" name="Nature">
        <title>rRNA introns, odd ribosomes, and small enigmatic genomes across a large radiation of phyla.</title>
        <authorList>
            <person name="Brown C.T."/>
            <person name="Hug L.A."/>
            <person name="Thomas B.C."/>
            <person name="Sharon I."/>
            <person name="Castelle C.J."/>
            <person name="Singh A."/>
            <person name="Wilkins M.J."/>
            <person name="Williams K.H."/>
            <person name="Banfield J.F."/>
        </authorList>
    </citation>
    <scope>NUCLEOTIDE SEQUENCE [LARGE SCALE GENOMIC DNA]</scope>
</reference>
<dbReference type="Gene3D" id="3.40.50.1010">
    <property type="entry name" value="5'-nuclease"/>
    <property type="match status" value="1"/>
</dbReference>
<name>A0A0G0U5G2_9BACT</name>
<dbReference type="Proteomes" id="UP000033858">
    <property type="component" value="Unassembled WGS sequence"/>
</dbReference>
<dbReference type="SUPFAM" id="SSF88723">
    <property type="entry name" value="PIN domain-like"/>
    <property type="match status" value="1"/>
</dbReference>
<dbReference type="EMBL" id="LCAE01000047">
    <property type="protein sequence ID" value="KKR84303.1"/>
    <property type="molecule type" value="Genomic_DNA"/>
</dbReference>
<dbReference type="InterPro" id="IPR051619">
    <property type="entry name" value="TypeII_TA_RNase_PINc/VapC"/>
</dbReference>
<feature type="domain" description="PIN" evidence="2">
    <location>
        <begin position="5"/>
        <end position="128"/>
    </location>
</feature>
<dbReference type="InterPro" id="IPR002716">
    <property type="entry name" value="PIN_dom"/>
</dbReference>
<dbReference type="PANTHER" id="PTHR35901:SF1">
    <property type="entry name" value="EXONUCLEASE VAPC9"/>
    <property type="match status" value="1"/>
</dbReference>
<dbReference type="AlphaFoldDB" id="A0A0G0U5G2"/>
<dbReference type="InterPro" id="IPR044153">
    <property type="entry name" value="PIN_Pae0151-like"/>
</dbReference>
<dbReference type="InterPro" id="IPR029060">
    <property type="entry name" value="PIN-like_dom_sf"/>
</dbReference>
<comment type="caution">
    <text evidence="3">The sequence shown here is derived from an EMBL/GenBank/DDBJ whole genome shotgun (WGS) entry which is preliminary data.</text>
</comment>
<evidence type="ECO:0000256" key="1">
    <source>
        <dbReference type="ARBA" id="ARBA00022842"/>
    </source>
</evidence>
<accession>A0A0G0U5G2</accession>